<evidence type="ECO:0000256" key="8">
    <source>
        <dbReference type="SAM" id="Phobius"/>
    </source>
</evidence>
<gene>
    <name evidence="9" type="ORF">CYMTET_31702</name>
</gene>
<keyword evidence="6 8" id="KW-0472">Membrane</keyword>
<evidence type="ECO:0000256" key="2">
    <source>
        <dbReference type="ARBA" id="ARBA00004430"/>
    </source>
</evidence>
<keyword evidence="3" id="KW-0433">Leucine-rich repeat</keyword>
<evidence type="ECO:0000313" key="10">
    <source>
        <dbReference type="Proteomes" id="UP001190700"/>
    </source>
</evidence>
<feature type="transmembrane region" description="Helical" evidence="8">
    <location>
        <begin position="494"/>
        <end position="515"/>
    </location>
</feature>
<keyword evidence="8" id="KW-0812">Transmembrane</keyword>
<comment type="caution">
    <text evidence="9">The sequence shown here is derived from an EMBL/GenBank/DDBJ whole genome shotgun (WGS) entry which is preliminary data.</text>
</comment>
<comment type="subcellular location">
    <subcellularLocation>
        <location evidence="2">Cytoplasm</location>
        <location evidence="2">Cytoskeleton</location>
        <location evidence="2">Cilium axoneme</location>
    </subcellularLocation>
    <subcellularLocation>
        <location evidence="1">Membrane</location>
        <topology evidence="1">Single-pass membrane protein</topology>
    </subcellularLocation>
</comment>
<protein>
    <submittedName>
        <fullName evidence="9">Uncharacterized protein</fullName>
    </submittedName>
</protein>
<organism evidence="9 10">
    <name type="scientific">Cymbomonas tetramitiformis</name>
    <dbReference type="NCBI Taxonomy" id="36881"/>
    <lineage>
        <taxon>Eukaryota</taxon>
        <taxon>Viridiplantae</taxon>
        <taxon>Chlorophyta</taxon>
        <taxon>Pyramimonadophyceae</taxon>
        <taxon>Pyramimonadales</taxon>
        <taxon>Pyramimonadaceae</taxon>
        <taxon>Cymbomonas</taxon>
    </lineage>
</organism>
<feature type="transmembrane region" description="Helical" evidence="8">
    <location>
        <begin position="693"/>
        <end position="716"/>
    </location>
</feature>
<dbReference type="GO" id="GO:0016020">
    <property type="term" value="C:membrane"/>
    <property type="evidence" value="ECO:0007669"/>
    <property type="project" value="UniProtKB-SubCell"/>
</dbReference>
<dbReference type="PANTHER" id="PTHR48060:SF21">
    <property type="entry name" value="L DOMAIN-LIKE PROTEIN"/>
    <property type="match status" value="1"/>
</dbReference>
<feature type="transmembrane region" description="Helical" evidence="8">
    <location>
        <begin position="394"/>
        <end position="417"/>
    </location>
</feature>
<feature type="transmembrane region" description="Helical" evidence="8">
    <location>
        <begin position="1208"/>
        <end position="1229"/>
    </location>
</feature>
<keyword evidence="5" id="KW-0677">Repeat</keyword>
<feature type="transmembrane region" description="Helical" evidence="8">
    <location>
        <begin position="840"/>
        <end position="864"/>
    </location>
</feature>
<accession>A0AAE0KSZ1</accession>
<evidence type="ECO:0000256" key="6">
    <source>
        <dbReference type="ARBA" id="ARBA00023136"/>
    </source>
</evidence>
<dbReference type="InterPro" id="IPR053211">
    <property type="entry name" value="DNA_repair-toleration"/>
</dbReference>
<name>A0AAE0KSZ1_9CHLO</name>
<dbReference type="SUPFAM" id="SSF52047">
    <property type="entry name" value="RNI-like"/>
    <property type="match status" value="1"/>
</dbReference>
<dbReference type="InterPro" id="IPR032675">
    <property type="entry name" value="LRR_dom_sf"/>
</dbReference>
<evidence type="ECO:0000256" key="1">
    <source>
        <dbReference type="ARBA" id="ARBA00004167"/>
    </source>
</evidence>
<dbReference type="FunFam" id="3.80.10.10:FF:000095">
    <property type="entry name" value="LRR receptor-like serine/threonine-protein kinase GSO1"/>
    <property type="match status" value="1"/>
</dbReference>
<evidence type="ECO:0000256" key="4">
    <source>
        <dbReference type="ARBA" id="ARBA00022729"/>
    </source>
</evidence>
<evidence type="ECO:0000313" key="9">
    <source>
        <dbReference type="EMBL" id="KAK3259294.1"/>
    </source>
</evidence>
<dbReference type="Proteomes" id="UP001190700">
    <property type="component" value="Unassembled WGS sequence"/>
</dbReference>
<dbReference type="PANTHER" id="PTHR48060">
    <property type="entry name" value="DNA DAMAGE-REPAIR/TOLERATION PROTEIN DRT100"/>
    <property type="match status" value="1"/>
</dbReference>
<proteinExistence type="predicted"/>
<keyword evidence="8" id="KW-1133">Transmembrane helix</keyword>
<evidence type="ECO:0000256" key="7">
    <source>
        <dbReference type="SAM" id="MobiDB-lite"/>
    </source>
</evidence>
<dbReference type="EMBL" id="LGRX02018873">
    <property type="protein sequence ID" value="KAK3259294.1"/>
    <property type="molecule type" value="Genomic_DNA"/>
</dbReference>
<evidence type="ECO:0000256" key="3">
    <source>
        <dbReference type="ARBA" id="ARBA00022614"/>
    </source>
</evidence>
<sequence length="1297" mass="140872">MALLASLTELPLNENRLTGGIPTEIGIMHSLLSLELRDNRLSGEIVTELGQLTLLQELGLTNNCLEGMIPTELGFLTSVYSLQLGSNQIMGSIPREIGDMEQLGEIYLDNNSLTGHVPRDLGSLRELQFIYLHRNRLEGEIPEDLFKLGELKVLSLYENILQGPIRLSFGGTTSLERLELHDNLLGGRLPDALCLQPRLTRVTLSKNDIVGSLPSCLGELHRLREILLEGNELSGTIPERLCHTSSLKQLFLSGNRLTGTLPGCLVGSPGLRNLSVAFNRLHGPLPAEVWHTMEILDLQHNRLTGTVPASLGSVINEFLTLRVAYNHLSCALPHDVAHLESAAGRSISILGGNLFQCWDFGGYRLGGDGLRSVGLMAPSVDPGAASYWCGNSQYWIAFLVQLVGLAVWCAGIGYSWLRGKMDRTTLWTWWRTPQGARLSPAVGAMTQVWCSVCVALAVAWACLAPLYHWGMRSRYTCQYLEEVSLALKMRATPAASMALLGSVVVVLASAAVAPGSSHRPGWLQRALGRASDLLLGATRWNCPGGVRDMGGEGEERLLARSLVEANFSTPNGARPPRRQVDGAVSAAVTWKAWLRRLRRRLGALVCVLAACLLSFVPNIWYAYFGASNRHRHRCALEVVTFQMNDTAKLAMPTILALIKFILRSSVIPRFSAWAIDLLASNTVPANRAQQFKYLRVMITALNAVTLVIVPIVARALGDDRCFASLLCSDAPETRVASDTLNPFCDTAADAPFQDSCCDGTDVGYYCERCTLNRYCDKCGGQQNRTCARQCSRFDRCEKWREESFEYSYKGSSAAFDAHECVSAIVQAYTPVMIQVLGLHVLYAALALLIPLCVSPLPRVMLWVIDIPMYKGRPVHLRGRQLSEADPQKSDYFPPPGDDGATEQQREENFPSECPRNAINPRATDGQDSHLCFPEGVDIHHSDCTDLGNVASPSMQISVGALVTECAAAHIVDCTDSHLSECVSIPSTDGTILVIVECTDTSNTECTDAGIAECTDAGHTGCTDTNNIEYMDVSTAERADKCNIHHNVDCIEIANAECTDTRVPKAAGAECISVSNTRYAYIGKSDASIAEMMNAGQAECTDTSSTEYTDAGIAECTDVGDTECMEAGNAERLDACITECTDDRAPGAAAAHLEASEPQSSHLGNRDERAISQNAQSDVGVVDEIPTSAQPCTWDDWEIAKGVATGHQLLLEVLLVSITFGIAAPLVAAFSTLCGGMLLMCRMHYLGCINELAAHERSSTVVYQGLPWACTRTVAIVGGAFWAIFFLGMAICYMISVV</sequence>
<feature type="transmembrane region" description="Helical" evidence="8">
    <location>
        <begin position="601"/>
        <end position="623"/>
    </location>
</feature>
<keyword evidence="10" id="KW-1185">Reference proteome</keyword>
<keyword evidence="4" id="KW-0732">Signal</keyword>
<dbReference type="Gene3D" id="3.80.10.10">
    <property type="entry name" value="Ribonuclease Inhibitor"/>
    <property type="match status" value="2"/>
</dbReference>
<dbReference type="InterPro" id="IPR001611">
    <property type="entry name" value="Leu-rich_rpt"/>
</dbReference>
<evidence type="ECO:0000256" key="5">
    <source>
        <dbReference type="ARBA" id="ARBA00022737"/>
    </source>
</evidence>
<reference evidence="9 10" key="1">
    <citation type="journal article" date="2015" name="Genome Biol. Evol.">
        <title>Comparative Genomics of a Bacterivorous Green Alga Reveals Evolutionary Causalities and Consequences of Phago-Mixotrophic Mode of Nutrition.</title>
        <authorList>
            <person name="Burns J.A."/>
            <person name="Paasch A."/>
            <person name="Narechania A."/>
            <person name="Kim E."/>
        </authorList>
    </citation>
    <scope>NUCLEOTIDE SEQUENCE [LARGE SCALE GENOMIC DNA]</scope>
    <source>
        <strain evidence="9 10">PLY_AMNH</strain>
    </source>
</reference>
<dbReference type="Pfam" id="PF00560">
    <property type="entry name" value="LRR_1"/>
    <property type="match status" value="3"/>
</dbReference>
<dbReference type="GO" id="GO:0005930">
    <property type="term" value="C:axoneme"/>
    <property type="evidence" value="ECO:0007669"/>
    <property type="project" value="UniProtKB-SubCell"/>
</dbReference>
<feature type="region of interest" description="Disordered" evidence="7">
    <location>
        <begin position="883"/>
        <end position="926"/>
    </location>
</feature>
<feature type="transmembrane region" description="Helical" evidence="8">
    <location>
        <begin position="438"/>
        <end position="466"/>
    </location>
</feature>
<feature type="transmembrane region" description="Helical" evidence="8">
    <location>
        <begin position="1273"/>
        <end position="1294"/>
    </location>
</feature>